<feature type="transmembrane region" description="Helical" evidence="7">
    <location>
        <begin position="146"/>
        <end position="165"/>
    </location>
</feature>
<keyword evidence="3 7" id="KW-1133">Transmembrane helix</keyword>
<feature type="transmembrane region" description="Helical" evidence="7">
    <location>
        <begin position="396"/>
        <end position="415"/>
    </location>
</feature>
<feature type="transmembrane region" description="Helical" evidence="7">
    <location>
        <begin position="56"/>
        <end position="75"/>
    </location>
</feature>
<feature type="transmembrane region" description="Helical" evidence="7">
    <location>
        <begin position="512"/>
        <end position="529"/>
    </location>
</feature>
<evidence type="ECO:0000256" key="3">
    <source>
        <dbReference type="ARBA" id="ARBA00022989"/>
    </source>
</evidence>
<feature type="transmembrane region" description="Helical" evidence="7">
    <location>
        <begin position="121"/>
        <end position="139"/>
    </location>
</feature>
<feature type="repeat" description="TPR" evidence="5">
    <location>
        <begin position="710"/>
        <end position="743"/>
    </location>
</feature>
<dbReference type="AlphaFoldDB" id="A0A518HQL3"/>
<dbReference type="Pfam" id="PF04932">
    <property type="entry name" value="Wzy_C"/>
    <property type="match status" value="1"/>
</dbReference>
<keyword evidence="4 7" id="KW-0472">Membrane</keyword>
<reference evidence="9 10" key="1">
    <citation type="submission" date="2019-03" db="EMBL/GenBank/DDBJ databases">
        <title>Deep-cultivation of Planctomycetes and their phenomic and genomic characterization uncovers novel biology.</title>
        <authorList>
            <person name="Wiegand S."/>
            <person name="Jogler M."/>
            <person name="Boedeker C."/>
            <person name="Pinto D."/>
            <person name="Vollmers J."/>
            <person name="Rivas-Marin E."/>
            <person name="Kohn T."/>
            <person name="Peeters S.H."/>
            <person name="Heuer A."/>
            <person name="Rast P."/>
            <person name="Oberbeckmann S."/>
            <person name="Bunk B."/>
            <person name="Jeske O."/>
            <person name="Meyerdierks A."/>
            <person name="Storesund J.E."/>
            <person name="Kallscheuer N."/>
            <person name="Luecker S."/>
            <person name="Lage O.M."/>
            <person name="Pohl T."/>
            <person name="Merkel B.J."/>
            <person name="Hornburger P."/>
            <person name="Mueller R.-W."/>
            <person name="Bruemmer F."/>
            <person name="Labrenz M."/>
            <person name="Spormann A.M."/>
            <person name="Op den Camp H."/>
            <person name="Overmann J."/>
            <person name="Amann R."/>
            <person name="Jetten M.S.M."/>
            <person name="Mascher T."/>
            <person name="Medema M.H."/>
            <person name="Devos D.P."/>
            <person name="Kaster A.-K."/>
            <person name="Ovreas L."/>
            <person name="Rohde M."/>
            <person name="Galperin M.Y."/>
            <person name="Jogler C."/>
        </authorList>
    </citation>
    <scope>NUCLEOTIDE SEQUENCE [LARGE SCALE GENOMIC DNA]</scope>
    <source>
        <strain evidence="9 10">Enr13</strain>
    </source>
</reference>
<evidence type="ECO:0000256" key="4">
    <source>
        <dbReference type="ARBA" id="ARBA00023136"/>
    </source>
</evidence>
<sequence length="816" mass="87499">MTFGIAPAMLASDFGGILPWTKYTSAVALTLACLIALLARSLSVGCAGEIRLPSKAFAVTGLLLILMAAAALQTVPLPARLVAGLSPASYSAFVIWAGGIVAVDPSQSLPISIAAFDSRHAIANLSIATLVSFFAALVFHDRARTTGLLSTIALAACSVTLIGLARKLFPEFQLWSFRSGGEGAPFGTFLNRNNAALAINVGIASALGLVVYRGTALSHQGDGDESSERQTGRKTFRSTWLCDGMLLTGLISLCVGLVGLIGCGSRGGLLSMLVAGTATLVLTRGNKVRLGGVVAATAAVVLTVVVLLRAGTIGNQPLREDTFQQIGSTVSRGSDRLSTDTRLAHWPDGFRTAIKHFPGGSGLASYGYAYLPWQQTSPWRHCLHADNLWLEMFVELGLAGLVLTGWGAVLMTRGLRRLYASTDPLDQGLWVSGCYLCFVIAISQTFDFGLILPANLIAVVLLLSGIVARASTVVSAASEGEHATPGTSGKPKLKLLRQGSWWRSPGVLRERVFQFAGAAGLLVIAAFAIDRLRLDNLVDFAVRTADAELPQHRTDPQWLDRFAGETRTLAAQHPHPDLLDVLTRLDFQRGRLLELTLMNVGRIPQAHQAALYSATSRGRRRLGWRASDPALSRHVTDAGNPIAPLPLDSQLRSPDSPYAEALRSAEASLLQRPLAMPPRIDQVYLEFMHRSPDRSRLAIRQSAALFRNNPELQLRFGALAANHGDYETATQTWRRAATLDERMIPRVLGRSRRFPDFPVGDLVPESSQGALKTDPNADPLSGAADGSGPLPPSAFWNTSRILTTLDSSPNRNPKRS</sequence>
<evidence type="ECO:0000256" key="2">
    <source>
        <dbReference type="ARBA" id="ARBA00022692"/>
    </source>
</evidence>
<feature type="transmembrane region" description="Helical" evidence="7">
    <location>
        <begin position="195"/>
        <end position="212"/>
    </location>
</feature>
<dbReference type="Proteomes" id="UP000319004">
    <property type="component" value="Chromosome"/>
</dbReference>
<evidence type="ECO:0000256" key="1">
    <source>
        <dbReference type="ARBA" id="ARBA00004141"/>
    </source>
</evidence>
<feature type="domain" description="O-antigen ligase-related" evidence="8">
    <location>
        <begin position="254"/>
        <end position="403"/>
    </location>
</feature>
<evidence type="ECO:0000256" key="5">
    <source>
        <dbReference type="PROSITE-ProRule" id="PRU00339"/>
    </source>
</evidence>
<evidence type="ECO:0000259" key="8">
    <source>
        <dbReference type="Pfam" id="PF04932"/>
    </source>
</evidence>
<keyword evidence="10" id="KW-1185">Reference proteome</keyword>
<dbReference type="GO" id="GO:0016020">
    <property type="term" value="C:membrane"/>
    <property type="evidence" value="ECO:0007669"/>
    <property type="project" value="UniProtKB-SubCell"/>
</dbReference>
<accession>A0A518HQL3</accession>
<dbReference type="PANTHER" id="PTHR37422">
    <property type="entry name" value="TEICHURONIC ACID BIOSYNTHESIS PROTEIN TUAE"/>
    <property type="match status" value="1"/>
</dbReference>
<keyword evidence="5" id="KW-0802">TPR repeat</keyword>
<feature type="transmembrane region" description="Helical" evidence="7">
    <location>
        <begin position="240"/>
        <end position="261"/>
    </location>
</feature>
<evidence type="ECO:0000313" key="9">
    <source>
        <dbReference type="EMBL" id="QDV43136.1"/>
    </source>
</evidence>
<evidence type="ECO:0000256" key="7">
    <source>
        <dbReference type="SAM" id="Phobius"/>
    </source>
</evidence>
<dbReference type="EMBL" id="CP037423">
    <property type="protein sequence ID" value="QDV43136.1"/>
    <property type="molecule type" value="Genomic_DNA"/>
</dbReference>
<feature type="transmembrane region" description="Helical" evidence="7">
    <location>
        <begin position="427"/>
        <end position="444"/>
    </location>
</feature>
<dbReference type="InterPro" id="IPR051533">
    <property type="entry name" value="WaaL-like"/>
</dbReference>
<dbReference type="InterPro" id="IPR007016">
    <property type="entry name" value="O-antigen_ligase-rel_domated"/>
</dbReference>
<feature type="transmembrane region" description="Helical" evidence="7">
    <location>
        <begin position="290"/>
        <end position="310"/>
    </location>
</feature>
<keyword evidence="9" id="KW-0436">Ligase</keyword>
<dbReference type="GO" id="GO:0016874">
    <property type="term" value="F:ligase activity"/>
    <property type="evidence" value="ECO:0007669"/>
    <property type="project" value="UniProtKB-KW"/>
</dbReference>
<dbReference type="PANTHER" id="PTHR37422:SF23">
    <property type="entry name" value="TEICHURONIC ACID BIOSYNTHESIS PROTEIN TUAE"/>
    <property type="match status" value="1"/>
</dbReference>
<name>A0A518HQL3_9BACT</name>
<organism evidence="9 10">
    <name type="scientific">Stieleria neptunia</name>
    <dbReference type="NCBI Taxonomy" id="2527979"/>
    <lineage>
        <taxon>Bacteria</taxon>
        <taxon>Pseudomonadati</taxon>
        <taxon>Planctomycetota</taxon>
        <taxon>Planctomycetia</taxon>
        <taxon>Pirellulales</taxon>
        <taxon>Pirellulaceae</taxon>
        <taxon>Stieleria</taxon>
    </lineage>
</organism>
<comment type="subcellular location">
    <subcellularLocation>
        <location evidence="1">Membrane</location>
        <topology evidence="1">Multi-pass membrane protein</topology>
    </subcellularLocation>
</comment>
<feature type="region of interest" description="Disordered" evidence="6">
    <location>
        <begin position="758"/>
        <end position="796"/>
    </location>
</feature>
<proteinExistence type="predicted"/>
<evidence type="ECO:0000313" key="10">
    <source>
        <dbReference type="Proteomes" id="UP000319004"/>
    </source>
</evidence>
<dbReference type="KEGG" id="snep:Enr13x_29900"/>
<gene>
    <name evidence="9" type="ORF">Enr13x_29900</name>
</gene>
<evidence type="ECO:0000256" key="6">
    <source>
        <dbReference type="SAM" id="MobiDB-lite"/>
    </source>
</evidence>
<feature type="transmembrane region" description="Helical" evidence="7">
    <location>
        <begin position="450"/>
        <end position="468"/>
    </location>
</feature>
<dbReference type="PROSITE" id="PS50005">
    <property type="entry name" value="TPR"/>
    <property type="match status" value="1"/>
</dbReference>
<protein>
    <submittedName>
        <fullName evidence="9">O-Antigen ligase</fullName>
    </submittedName>
</protein>
<keyword evidence="2 7" id="KW-0812">Transmembrane</keyword>
<dbReference type="InterPro" id="IPR019734">
    <property type="entry name" value="TPR_rpt"/>
</dbReference>